<dbReference type="GO" id="GO:1903457">
    <property type="term" value="P:lactate catabolic process"/>
    <property type="evidence" value="ECO:0007669"/>
    <property type="project" value="TreeGrafter"/>
</dbReference>
<evidence type="ECO:0000256" key="9">
    <source>
        <dbReference type="ARBA" id="ARBA00039003"/>
    </source>
</evidence>
<dbReference type="RefSeq" id="WP_010684604.1">
    <property type="nucleotide sequence ID" value="NZ_CP043538.1"/>
</dbReference>
<name>A0A6B9FV92_9HYPH</name>
<dbReference type="InterPro" id="IPR006094">
    <property type="entry name" value="Oxid_FAD_bind_N"/>
</dbReference>
<sequence length="1029" mass="110801">MIPVLTRHTEAVPLYAAACAELRLRGFEGDLTLSDADRTVFATDNSIYQVEPGAVAFPRTRDDLVRIAKLLDDPRFSEIVIRPRGGATGTNGQSLGHGLVVDTSRHMNRILEIDVANRTARVEPGVVKDQLNRELAKHGLFFAPELSTSNRATLGGMISTDACGQGSCLYGKTRDHVLALTCVFTDGTVWTAEPLDAAGLEAAKGRNDRVGEIHRTVDAVVTTNAALIAERFPKLNRCLTGYDLAHLRDAAGRFDLKSVICGSEGTLALIAEARLNVLPIPKAAVLVALSYVDFDAALRDAQALLPFGAASVETIDSTVLALARKDPIWAEVRAFFPDDPAGRPVDGINLVEFVGDDEASVEAALGRLTGLLEAERGTDTKRLGFTIARGEAIERIWTMRKKAVGLLGAAKGNARPIPFVEDTAVPPERLADFIAEFRALLDGEGLRYGMFGHVDAGVLHVRPAIDLKDPAQNGLIREVTEGVVALTAKYGGLLWGEHGKGFRSEFVPETFGPLMPALEAIKRAFDPGDRMNPGKIASAKGTGLTRIDGVPRRGEQDRTIPAPVRQDFDEALHCNGNGACFSFDADEAMCPSWKATRERRHSPKGRASLMREWLRRAAESGIDPAAELARQRAGWVREVAATLRSGFRRRSGAEDFSHAVKEAMDGCLACKSCTGSCPIKVDVPTFRAKFLALYHTRYARPLKDHLVAALEPLLPLAGRAPRLSNALLTNPVARLLLAKAGLVGIPGLSPVSLKVRLASLGVAVATPQALAGLDPRARENAVLVVQDAFTSHFDAEVVADACALLIALGFKPWLVPYRPNGKPLHVHGFLGRFAAVARSNAAMLRDLARQGVPLVGIDPSMTLTYRSEYAQALGGDFDLPKVHLLQEWLATQLDRIAPRQRGGTLRLLPHCTERTNAPGAVRDWQALFAHLGLRLEVPAAGCCGMAGTYGHETRHRPTSEAIYGLSWARHVAEAPGCVLLADGYSCRCQAKLVDGVRLRHPAQALLDHVRTGSQGAAPFHPEQAAAAAR</sequence>
<evidence type="ECO:0000256" key="2">
    <source>
        <dbReference type="ARBA" id="ARBA00022485"/>
    </source>
</evidence>
<dbReference type="GO" id="GO:0051990">
    <property type="term" value="F:(R)-2-hydroxyglutarate dehydrogenase activity"/>
    <property type="evidence" value="ECO:0007669"/>
    <property type="project" value="UniProtKB-EC"/>
</dbReference>
<keyword evidence="8" id="KW-0411">Iron-sulfur</keyword>
<evidence type="ECO:0000256" key="5">
    <source>
        <dbReference type="ARBA" id="ARBA00022827"/>
    </source>
</evidence>
<evidence type="ECO:0000256" key="4">
    <source>
        <dbReference type="ARBA" id="ARBA00022723"/>
    </source>
</evidence>
<evidence type="ECO:0000256" key="6">
    <source>
        <dbReference type="ARBA" id="ARBA00023002"/>
    </source>
</evidence>
<dbReference type="SUPFAM" id="SSF56176">
    <property type="entry name" value="FAD-binding/transporter-associated domain-like"/>
    <property type="match status" value="1"/>
</dbReference>
<protein>
    <recommendedName>
        <fullName evidence="12">D-2-hydroxyglutarate dehydrogenase</fullName>
        <ecNumber evidence="9">1.1.99.39</ecNumber>
    </recommendedName>
</protein>
<evidence type="ECO:0000256" key="11">
    <source>
        <dbReference type="ARBA" id="ARBA00060924"/>
    </source>
</evidence>
<evidence type="ECO:0000256" key="7">
    <source>
        <dbReference type="ARBA" id="ARBA00023004"/>
    </source>
</evidence>
<reference evidence="14 15" key="1">
    <citation type="journal article" date="2012" name="Genet. Mol. Biol.">
        <title>Analysis of 16S rRNA and mxaF genes revealing insights into Methylobacterium niche-specific plant association.</title>
        <authorList>
            <person name="Dourado M.N."/>
            <person name="Andreote F.D."/>
            <person name="Dini-Andreote F."/>
            <person name="Conti R."/>
            <person name="Araujo J.M."/>
            <person name="Araujo W.L."/>
        </authorList>
    </citation>
    <scope>NUCLEOTIDE SEQUENCE [LARGE SCALE GENOMIC DNA]</scope>
    <source>
        <strain evidence="14 15">SR1.6/6</strain>
    </source>
</reference>
<evidence type="ECO:0000256" key="12">
    <source>
        <dbReference type="ARBA" id="ARBA00067680"/>
    </source>
</evidence>
<evidence type="ECO:0000313" key="15">
    <source>
        <dbReference type="Proteomes" id="UP000012488"/>
    </source>
</evidence>
<dbReference type="PANTHER" id="PTHR11748:SF119">
    <property type="entry name" value="D-2-HYDROXYGLUTARATE DEHYDROGENASE"/>
    <property type="match status" value="1"/>
</dbReference>
<keyword evidence="7" id="KW-0408">Iron</keyword>
<dbReference type="GO" id="GO:0008720">
    <property type="term" value="F:D-lactate dehydrogenase (NAD+) activity"/>
    <property type="evidence" value="ECO:0007669"/>
    <property type="project" value="TreeGrafter"/>
</dbReference>
<dbReference type="InterPro" id="IPR004113">
    <property type="entry name" value="FAD-bd_oxidored_4_C"/>
</dbReference>
<dbReference type="InterPro" id="IPR016164">
    <property type="entry name" value="FAD-linked_Oxase-like_C"/>
</dbReference>
<dbReference type="SUPFAM" id="SSF46548">
    <property type="entry name" value="alpha-helical ferredoxin"/>
    <property type="match status" value="1"/>
</dbReference>
<keyword evidence="3" id="KW-0285">Flavoprotein</keyword>
<evidence type="ECO:0000313" key="14">
    <source>
        <dbReference type="EMBL" id="QGY05729.1"/>
    </source>
</evidence>
<comment type="similarity">
    <text evidence="11">In the N-terminal section; belongs to the FAD-binding oxidoreductase/transferase type 4 family.</text>
</comment>
<evidence type="ECO:0000256" key="1">
    <source>
        <dbReference type="ARBA" id="ARBA00001974"/>
    </source>
</evidence>
<keyword evidence="4" id="KW-0479">Metal-binding</keyword>
<gene>
    <name evidence="14" type="ORF">MMSR116_30400</name>
</gene>
<feature type="domain" description="FAD-binding PCMH-type" evidence="13">
    <location>
        <begin position="48"/>
        <end position="280"/>
    </location>
</feature>
<dbReference type="FunFam" id="3.30.70.2740:FF:000003">
    <property type="entry name" value="Oxidoreductase, FAD-binding, putative"/>
    <property type="match status" value="1"/>
</dbReference>
<reference evidence="14 15" key="2">
    <citation type="journal article" date="2013" name="Genome Announc.">
        <title>Draft Genome Sequence of Methylobacterium mesophilicum Strain SR1.6/6, Isolated from Citrus sinensis.</title>
        <authorList>
            <person name="Marinho Almeida D."/>
            <person name="Dini-Andreote F."/>
            <person name="Camargo Neves A.A."/>
            <person name="Juca Ramos R.T."/>
            <person name="Andreote F.D."/>
            <person name="Carneiro A.R."/>
            <person name="Oliveira de Souza Lima A."/>
            <person name="Caracciolo Gomes de Sa P.H."/>
            <person name="Ribeiro Barbosa M.S."/>
            <person name="Araujo W.L."/>
            <person name="Silva A."/>
        </authorList>
    </citation>
    <scope>NUCLEOTIDE SEQUENCE [LARGE SCALE GENOMIC DNA]</scope>
    <source>
        <strain evidence="14 15">SR1.6/6</strain>
    </source>
</reference>
<dbReference type="PROSITE" id="PS51387">
    <property type="entry name" value="FAD_PCMH"/>
    <property type="match status" value="1"/>
</dbReference>
<dbReference type="AlphaFoldDB" id="A0A6B9FV92"/>
<keyword evidence="6" id="KW-0560">Oxidoreductase</keyword>
<dbReference type="Gene3D" id="3.30.70.2740">
    <property type="match status" value="1"/>
</dbReference>
<dbReference type="Proteomes" id="UP000012488">
    <property type="component" value="Chromosome"/>
</dbReference>
<keyword evidence="5" id="KW-0274">FAD</keyword>
<evidence type="ECO:0000256" key="8">
    <source>
        <dbReference type="ARBA" id="ARBA00023014"/>
    </source>
</evidence>
<dbReference type="KEGG" id="mmes:MMSR116_30400"/>
<proteinExistence type="inferred from homology"/>
<evidence type="ECO:0000259" key="13">
    <source>
        <dbReference type="PROSITE" id="PS51387"/>
    </source>
</evidence>
<dbReference type="Pfam" id="PF02913">
    <property type="entry name" value="FAD-oxidase_C"/>
    <property type="match status" value="1"/>
</dbReference>
<accession>A0A6B9FV92</accession>
<dbReference type="PROSITE" id="PS00198">
    <property type="entry name" value="4FE4S_FER_1"/>
    <property type="match status" value="1"/>
</dbReference>
<evidence type="ECO:0000256" key="3">
    <source>
        <dbReference type="ARBA" id="ARBA00022630"/>
    </source>
</evidence>
<comment type="cofactor">
    <cofactor evidence="1">
        <name>FAD</name>
        <dbReference type="ChEBI" id="CHEBI:57692"/>
    </cofactor>
</comment>
<dbReference type="SUPFAM" id="SSF55103">
    <property type="entry name" value="FAD-linked oxidases, C-terminal domain"/>
    <property type="match status" value="1"/>
</dbReference>
<dbReference type="PANTHER" id="PTHR11748">
    <property type="entry name" value="D-LACTATE DEHYDROGENASE"/>
    <property type="match status" value="1"/>
</dbReference>
<dbReference type="EMBL" id="CP043538">
    <property type="protein sequence ID" value="QGY05729.1"/>
    <property type="molecule type" value="Genomic_DNA"/>
</dbReference>
<dbReference type="InterPro" id="IPR017900">
    <property type="entry name" value="4Fe4S_Fe_S_CS"/>
</dbReference>
<dbReference type="GO" id="GO:0071949">
    <property type="term" value="F:FAD binding"/>
    <property type="evidence" value="ECO:0007669"/>
    <property type="project" value="InterPro"/>
</dbReference>
<evidence type="ECO:0000256" key="10">
    <source>
        <dbReference type="ARBA" id="ARBA00051291"/>
    </source>
</evidence>
<comment type="catalytic activity">
    <reaction evidence="10">
        <text>(R)-2-hydroxyglutarate + A = 2-oxoglutarate + AH2</text>
        <dbReference type="Rhea" id="RHEA:38295"/>
        <dbReference type="ChEBI" id="CHEBI:13193"/>
        <dbReference type="ChEBI" id="CHEBI:15801"/>
        <dbReference type="ChEBI" id="CHEBI:16810"/>
        <dbReference type="ChEBI" id="CHEBI:17499"/>
        <dbReference type="EC" id="1.1.99.39"/>
    </reaction>
    <physiologicalReaction direction="left-to-right" evidence="10">
        <dbReference type="Rhea" id="RHEA:38296"/>
    </physiologicalReaction>
</comment>
<keyword evidence="2" id="KW-0004">4Fe-4S</keyword>
<dbReference type="Gene3D" id="3.30.465.10">
    <property type="match status" value="1"/>
</dbReference>
<dbReference type="InterPro" id="IPR036318">
    <property type="entry name" value="FAD-bd_PCMH-like_sf"/>
</dbReference>
<dbReference type="Pfam" id="PF01565">
    <property type="entry name" value="FAD_binding_4"/>
    <property type="match status" value="1"/>
</dbReference>
<dbReference type="GO" id="GO:0004458">
    <property type="term" value="F:D-lactate dehydrogenase (cytochrome) activity"/>
    <property type="evidence" value="ECO:0007669"/>
    <property type="project" value="TreeGrafter"/>
</dbReference>
<dbReference type="InterPro" id="IPR016169">
    <property type="entry name" value="FAD-bd_PCMH_sub2"/>
</dbReference>
<dbReference type="EC" id="1.1.99.39" evidence="9"/>
<dbReference type="OrthoDB" id="9811557at2"/>
<organism evidence="14 15">
    <name type="scientific">Methylobacterium mesophilicum SR1.6/6</name>
    <dbReference type="NCBI Taxonomy" id="908290"/>
    <lineage>
        <taxon>Bacteria</taxon>
        <taxon>Pseudomonadati</taxon>
        <taxon>Pseudomonadota</taxon>
        <taxon>Alphaproteobacteria</taxon>
        <taxon>Hyphomicrobiales</taxon>
        <taxon>Methylobacteriaceae</taxon>
        <taxon>Methylobacterium</taxon>
    </lineage>
</organism>
<dbReference type="GO" id="GO:0051539">
    <property type="term" value="F:4 iron, 4 sulfur cluster binding"/>
    <property type="evidence" value="ECO:0007669"/>
    <property type="project" value="UniProtKB-KW"/>
</dbReference>
<dbReference type="GO" id="GO:0046872">
    <property type="term" value="F:metal ion binding"/>
    <property type="evidence" value="ECO:0007669"/>
    <property type="project" value="UniProtKB-KW"/>
</dbReference>
<dbReference type="InterPro" id="IPR016166">
    <property type="entry name" value="FAD-bd_PCMH"/>
</dbReference>